<evidence type="ECO:0000259" key="6">
    <source>
        <dbReference type="Pfam" id="PF01061"/>
    </source>
</evidence>
<keyword evidence="8" id="KW-1185">Reference proteome</keyword>
<dbReference type="Proteomes" id="UP000032066">
    <property type="component" value="Unassembled WGS sequence"/>
</dbReference>
<dbReference type="GO" id="GO:0016020">
    <property type="term" value="C:membrane"/>
    <property type="evidence" value="ECO:0007669"/>
    <property type="project" value="UniProtKB-SubCell"/>
</dbReference>
<feature type="transmembrane region" description="Helical" evidence="5">
    <location>
        <begin position="239"/>
        <end position="257"/>
    </location>
</feature>
<dbReference type="InterPro" id="IPR013525">
    <property type="entry name" value="ABC2_TM"/>
</dbReference>
<keyword evidence="2 5" id="KW-0812">Transmembrane</keyword>
<dbReference type="PANTHER" id="PTHR43027">
    <property type="entry name" value="DOXORUBICIN RESISTANCE ABC TRANSPORTER PERMEASE PROTEIN DRRC-RELATED"/>
    <property type="match status" value="1"/>
</dbReference>
<dbReference type="GO" id="GO:0140359">
    <property type="term" value="F:ABC-type transporter activity"/>
    <property type="evidence" value="ECO:0007669"/>
    <property type="project" value="InterPro"/>
</dbReference>
<dbReference type="PATRIC" id="fig|2064.6.peg.6260"/>
<evidence type="ECO:0000256" key="5">
    <source>
        <dbReference type="SAM" id="Phobius"/>
    </source>
</evidence>
<evidence type="ECO:0000256" key="3">
    <source>
        <dbReference type="ARBA" id="ARBA00022989"/>
    </source>
</evidence>
<dbReference type="STRING" id="2064.TR51_29495"/>
<feature type="domain" description="ABC-2 type transporter transmembrane" evidence="6">
    <location>
        <begin position="12"/>
        <end position="219"/>
    </location>
</feature>
<proteinExistence type="predicted"/>
<organism evidence="7 8">
    <name type="scientific">Kitasatospora griseola</name>
    <name type="common">Streptomyces griseolosporeus</name>
    <dbReference type="NCBI Taxonomy" id="2064"/>
    <lineage>
        <taxon>Bacteria</taxon>
        <taxon>Bacillati</taxon>
        <taxon>Actinomycetota</taxon>
        <taxon>Actinomycetes</taxon>
        <taxon>Kitasatosporales</taxon>
        <taxon>Streptomycetaceae</taxon>
        <taxon>Kitasatospora</taxon>
    </lineage>
</organism>
<gene>
    <name evidence="7" type="ORF">TR51_29495</name>
</gene>
<evidence type="ECO:0000313" key="7">
    <source>
        <dbReference type="EMBL" id="KIQ62986.1"/>
    </source>
</evidence>
<comment type="subcellular location">
    <subcellularLocation>
        <location evidence="1">Membrane</location>
        <topology evidence="1">Multi-pass membrane protein</topology>
    </subcellularLocation>
</comment>
<dbReference type="PANTHER" id="PTHR43027:SF2">
    <property type="entry name" value="TRANSPORT PERMEASE PROTEIN"/>
    <property type="match status" value="1"/>
</dbReference>
<comment type="caution">
    <text evidence="7">The sequence shown here is derived from an EMBL/GenBank/DDBJ whole genome shotgun (WGS) entry which is preliminary data.</text>
</comment>
<dbReference type="InterPro" id="IPR052902">
    <property type="entry name" value="ABC-2_transporter"/>
</dbReference>
<sequence length="267" mass="27723">MTAATTPAGRLLALGRAEATLLRRNRTAMFMALALPLVLVGTLRSILDQASERTPGLDVDANLIAGSMGVVLLIVIYCNLTTAYTARRSELVLKRLRTGEATDTEILLGTAAPSVALALVQCLLLGVGGALLLDLPVPVNPVLMVLGVGLSVALLAALAAVSSAVTKTVESAGITTLPLLLVAQLGSGLMIPLESLPDSVADVCRLLPTTPALQLLRIGWFGTDGSGPAGGFGGTWSQGAMPLLLAVGWTAAAAWAARRWFRWEPRR</sequence>
<name>A0A0D0NUV7_KITGR</name>
<evidence type="ECO:0000256" key="1">
    <source>
        <dbReference type="ARBA" id="ARBA00004141"/>
    </source>
</evidence>
<feature type="transmembrane region" description="Helical" evidence="5">
    <location>
        <begin position="28"/>
        <end position="47"/>
    </location>
</feature>
<dbReference type="AlphaFoldDB" id="A0A0D0NUV7"/>
<feature type="transmembrane region" description="Helical" evidence="5">
    <location>
        <begin position="139"/>
        <end position="161"/>
    </location>
</feature>
<feature type="transmembrane region" description="Helical" evidence="5">
    <location>
        <begin position="106"/>
        <end position="133"/>
    </location>
</feature>
<dbReference type="EMBL" id="JXZB01000004">
    <property type="protein sequence ID" value="KIQ62986.1"/>
    <property type="molecule type" value="Genomic_DNA"/>
</dbReference>
<evidence type="ECO:0000313" key="8">
    <source>
        <dbReference type="Proteomes" id="UP000032066"/>
    </source>
</evidence>
<protein>
    <submittedName>
        <fullName evidence="7">Membrane protein</fullName>
    </submittedName>
</protein>
<feature type="transmembrane region" description="Helical" evidence="5">
    <location>
        <begin position="173"/>
        <end position="193"/>
    </location>
</feature>
<keyword evidence="3 5" id="KW-1133">Transmembrane helix</keyword>
<evidence type="ECO:0000256" key="2">
    <source>
        <dbReference type="ARBA" id="ARBA00022692"/>
    </source>
</evidence>
<reference evidence="7 8" key="1">
    <citation type="submission" date="2015-02" db="EMBL/GenBank/DDBJ databases">
        <title>Draft genome sequence of Kitasatospora griseola MF730-N6, a bafilomycin, terpentecin and satosporin producer.</title>
        <authorList>
            <person name="Arens J.C."/>
            <person name="Haltli B."/>
            <person name="Kerr R.G."/>
        </authorList>
    </citation>
    <scope>NUCLEOTIDE SEQUENCE [LARGE SCALE GENOMIC DNA]</scope>
    <source>
        <strain evidence="7 8">MF730-N6</strain>
    </source>
</reference>
<feature type="transmembrane region" description="Helical" evidence="5">
    <location>
        <begin position="67"/>
        <end position="86"/>
    </location>
</feature>
<evidence type="ECO:0000256" key="4">
    <source>
        <dbReference type="ARBA" id="ARBA00023136"/>
    </source>
</evidence>
<dbReference type="Pfam" id="PF01061">
    <property type="entry name" value="ABC2_membrane"/>
    <property type="match status" value="1"/>
</dbReference>
<accession>A0A0D0NUV7</accession>
<dbReference type="OrthoDB" id="3214063at2"/>
<dbReference type="RefSeq" id="WP_043915315.1">
    <property type="nucleotide sequence ID" value="NZ_JXZB01000004.1"/>
</dbReference>
<keyword evidence="4 5" id="KW-0472">Membrane</keyword>